<organism evidence="1 2">
    <name type="scientific">Piscinibacter sakaiensis</name>
    <name type="common">Ideonella sakaiensis</name>
    <dbReference type="NCBI Taxonomy" id="1547922"/>
    <lineage>
        <taxon>Bacteria</taxon>
        <taxon>Pseudomonadati</taxon>
        <taxon>Pseudomonadota</taxon>
        <taxon>Betaproteobacteria</taxon>
        <taxon>Burkholderiales</taxon>
        <taxon>Sphaerotilaceae</taxon>
        <taxon>Piscinibacter</taxon>
    </lineage>
</organism>
<dbReference type="Proteomes" id="UP000037660">
    <property type="component" value="Unassembled WGS sequence"/>
</dbReference>
<protein>
    <submittedName>
        <fullName evidence="1">Uncharacterized protein</fullName>
    </submittedName>
</protein>
<reference evidence="1 2" key="2">
    <citation type="journal article" date="2016" name="Science">
        <title>A bacterium that degrades and assimilates poly(ethylene terephthalate).</title>
        <authorList>
            <person name="Yoshida S."/>
            <person name="Hiraga K."/>
            <person name="Takehana T."/>
            <person name="Taniguchi I."/>
            <person name="Yamaji H."/>
            <person name="Maeda Y."/>
            <person name="Toyohara K."/>
            <person name="Miyamoto K."/>
            <person name="Kimura Y."/>
            <person name="Oda K."/>
        </authorList>
    </citation>
    <scope>NUCLEOTIDE SEQUENCE [LARGE SCALE GENOMIC DNA]</scope>
    <source>
        <strain evidence="2">NBRC 110686 / TISTR 2288 / 201-F6</strain>
    </source>
</reference>
<dbReference type="STRING" id="1547922.ISF6_3230"/>
<keyword evidence="2" id="KW-1185">Reference proteome</keyword>
<evidence type="ECO:0000313" key="2">
    <source>
        <dbReference type="Proteomes" id="UP000037660"/>
    </source>
</evidence>
<evidence type="ECO:0000313" key="1">
    <source>
        <dbReference type="EMBL" id="GAP37375.1"/>
    </source>
</evidence>
<dbReference type="EMBL" id="BBYR01000045">
    <property type="protein sequence ID" value="GAP37375.1"/>
    <property type="molecule type" value="Genomic_DNA"/>
</dbReference>
<proteinExistence type="predicted"/>
<comment type="caution">
    <text evidence="1">The sequence shown here is derived from an EMBL/GenBank/DDBJ whole genome shotgun (WGS) entry which is preliminary data.</text>
</comment>
<name>A0A0K8P596_PISS1</name>
<accession>A0A0K8P596</accession>
<reference evidence="2" key="1">
    <citation type="submission" date="2015-07" db="EMBL/GenBank/DDBJ databases">
        <title>Discovery of a poly(ethylene terephthalate assimilation.</title>
        <authorList>
            <person name="Yoshida S."/>
            <person name="Hiraga K."/>
            <person name="Takehana T."/>
            <person name="Taniguchi I."/>
            <person name="Yamaji H."/>
            <person name="Maeda Y."/>
            <person name="Toyohara K."/>
            <person name="Miyamoto K."/>
            <person name="Kimura Y."/>
            <person name="Oda K."/>
        </authorList>
    </citation>
    <scope>NUCLEOTIDE SEQUENCE [LARGE SCALE GENOMIC DNA]</scope>
    <source>
        <strain evidence="2">NBRC 110686 / TISTR 2288 / 201-F6</strain>
    </source>
</reference>
<sequence length="135" mass="14559">MVAGVCGTAFRLVDAEAAHVLRRYGARIARSCATSRAVLHALDLCRRGRAVCLEGPDGVVIASLEVDPGNRCALHILLAASEGRPGAFRRAEPDIAAIAADIGAAEIRFDTDRPGWVRLLGPQWHRRGDTFFRSI</sequence>
<dbReference type="RefSeq" id="WP_054021307.1">
    <property type="nucleotide sequence ID" value="NZ_BBYR01000045.1"/>
</dbReference>
<gene>
    <name evidence="1" type="ORF">ISF6_3230</name>
</gene>
<dbReference type="AlphaFoldDB" id="A0A0K8P596"/>